<dbReference type="Gene3D" id="1.20.120.1760">
    <property type="match status" value="1"/>
</dbReference>
<evidence type="ECO:0000256" key="3">
    <source>
        <dbReference type="ARBA" id="ARBA00022679"/>
    </source>
</evidence>
<dbReference type="GO" id="GO:0016020">
    <property type="term" value="C:membrane"/>
    <property type="evidence" value="ECO:0007669"/>
    <property type="project" value="UniProtKB-SubCell"/>
</dbReference>
<keyword evidence="6" id="KW-1133">Transmembrane helix</keyword>
<evidence type="ECO:0000256" key="1">
    <source>
        <dbReference type="ARBA" id="ARBA00004370"/>
    </source>
</evidence>
<dbReference type="InterPro" id="IPR048254">
    <property type="entry name" value="CDP_ALCOHOL_P_TRANSF_CS"/>
</dbReference>
<evidence type="ECO:0000256" key="6">
    <source>
        <dbReference type="SAM" id="Phobius"/>
    </source>
</evidence>
<feature type="transmembrane region" description="Helical" evidence="6">
    <location>
        <begin position="171"/>
        <end position="190"/>
    </location>
</feature>
<dbReference type="Pfam" id="PF01066">
    <property type="entry name" value="CDP-OH_P_transf"/>
    <property type="match status" value="1"/>
</dbReference>
<dbReference type="PROSITE" id="PS00379">
    <property type="entry name" value="CDP_ALCOHOL_P_TRANSF"/>
    <property type="match status" value="1"/>
</dbReference>
<dbReference type="PANTHER" id="PTHR10414">
    <property type="entry name" value="ETHANOLAMINEPHOSPHOTRANSFERASE"/>
    <property type="match status" value="1"/>
</dbReference>
<keyword evidence="3 5" id="KW-0808">Transferase</keyword>
<sequence>MEQKREHYIYDQPATSSFYDNVISPLCDHIVDNYLPKWLTPNVISISGLVFVTTSFLILNTVDIRREYYIISSILWFFYGIFDNLDGKQARKLGVSSNSGEFLDHAIDSLVTSMVGISFQLMHNKYLNYDILVVLSYQLPFYFACWFHYSYGKLILGNSISNKPYFTVDELNLFFIPLFILFEYTLPGLWRYDIKLPYFNNIIIRNWGVPFNYCCFLYSIFNQVLCIIPSLYNSYLNSHYFIIPIVIYISLKEYFNINIYFTIIPFSMLCITFIFLKISKMIVNKVHLSIFMLIASSSIPIISTKLLLTSLCSSQDYAQLGSFAVYIVQFSIWSILIYKYSDYLEKQVKKKFK</sequence>
<dbReference type="InterPro" id="IPR014472">
    <property type="entry name" value="CHOPT"/>
</dbReference>
<evidence type="ECO:0000256" key="4">
    <source>
        <dbReference type="ARBA" id="ARBA00023136"/>
    </source>
</evidence>
<dbReference type="EMBL" id="JAWDEY010000034">
    <property type="protein sequence ID" value="KAK6588299.1"/>
    <property type="molecule type" value="Genomic_DNA"/>
</dbReference>
<comment type="caution">
    <text evidence="7">The sequence shown here is derived from an EMBL/GenBank/DDBJ whole genome shotgun (WGS) entry which is preliminary data.</text>
</comment>
<protein>
    <submittedName>
        <fullName evidence="7">Transmembrane domain protein</fullName>
    </submittedName>
</protein>
<reference evidence="7 8" key="1">
    <citation type="submission" date="2023-10" db="EMBL/GenBank/DDBJ databases">
        <title>Comparative genomics analysis reveals potential genetic determinants of host preference in Cryptosporidium xiaoi.</title>
        <authorList>
            <person name="Xiao L."/>
            <person name="Li J."/>
        </authorList>
    </citation>
    <scope>NUCLEOTIDE SEQUENCE [LARGE SCALE GENOMIC DNA]</scope>
    <source>
        <strain evidence="7 8">52996</strain>
    </source>
</reference>
<proteinExistence type="inferred from homology"/>
<dbReference type="GO" id="GO:0008654">
    <property type="term" value="P:phospholipid biosynthetic process"/>
    <property type="evidence" value="ECO:0007669"/>
    <property type="project" value="InterPro"/>
</dbReference>
<accession>A0AAV9XUX7</accession>
<evidence type="ECO:0000256" key="2">
    <source>
        <dbReference type="ARBA" id="ARBA00010441"/>
    </source>
</evidence>
<feature type="transmembrane region" description="Helical" evidence="6">
    <location>
        <begin position="131"/>
        <end position="151"/>
    </location>
</feature>
<dbReference type="InterPro" id="IPR000462">
    <property type="entry name" value="CDP-OH_P_trans"/>
</dbReference>
<name>A0AAV9XUX7_9CRYT</name>
<keyword evidence="4 6" id="KW-0472">Membrane</keyword>
<dbReference type="AlphaFoldDB" id="A0AAV9XUX7"/>
<keyword evidence="8" id="KW-1185">Reference proteome</keyword>
<comment type="subcellular location">
    <subcellularLocation>
        <location evidence="1">Membrane</location>
    </subcellularLocation>
</comment>
<evidence type="ECO:0000313" key="8">
    <source>
        <dbReference type="Proteomes" id="UP001311799"/>
    </source>
</evidence>
<gene>
    <name evidence="7" type="ORF">RS030_6741</name>
</gene>
<comment type="similarity">
    <text evidence="2 5">Belongs to the CDP-alcohol phosphatidyltransferase class-I family.</text>
</comment>
<dbReference type="GO" id="GO:0016780">
    <property type="term" value="F:phosphotransferase activity, for other substituted phosphate groups"/>
    <property type="evidence" value="ECO:0007669"/>
    <property type="project" value="InterPro"/>
</dbReference>
<dbReference type="PANTHER" id="PTHR10414:SF37">
    <property type="entry name" value="BB IN A BOXCAR, ISOFORM C"/>
    <property type="match status" value="1"/>
</dbReference>
<feature type="transmembrane region" description="Helical" evidence="6">
    <location>
        <begin position="211"/>
        <end position="232"/>
    </location>
</feature>
<organism evidence="7 8">
    <name type="scientific">Cryptosporidium xiaoi</name>
    <dbReference type="NCBI Taxonomy" id="659607"/>
    <lineage>
        <taxon>Eukaryota</taxon>
        <taxon>Sar</taxon>
        <taxon>Alveolata</taxon>
        <taxon>Apicomplexa</taxon>
        <taxon>Conoidasida</taxon>
        <taxon>Coccidia</taxon>
        <taxon>Eucoccidiorida</taxon>
        <taxon>Eimeriorina</taxon>
        <taxon>Cryptosporidiidae</taxon>
        <taxon>Cryptosporidium</taxon>
    </lineage>
</organism>
<dbReference type="Proteomes" id="UP001311799">
    <property type="component" value="Unassembled WGS sequence"/>
</dbReference>
<dbReference type="InterPro" id="IPR043130">
    <property type="entry name" value="CDP-OH_PTrfase_TM_dom"/>
</dbReference>
<feature type="transmembrane region" description="Helical" evidence="6">
    <location>
        <begin position="288"/>
        <end position="308"/>
    </location>
</feature>
<evidence type="ECO:0000256" key="5">
    <source>
        <dbReference type="RuleBase" id="RU003750"/>
    </source>
</evidence>
<feature type="transmembrane region" description="Helical" evidence="6">
    <location>
        <begin position="257"/>
        <end position="276"/>
    </location>
</feature>
<keyword evidence="6 7" id="KW-0812">Transmembrane</keyword>
<feature type="transmembrane region" description="Helical" evidence="6">
    <location>
        <begin position="320"/>
        <end position="341"/>
    </location>
</feature>
<evidence type="ECO:0000313" key="7">
    <source>
        <dbReference type="EMBL" id="KAK6588299.1"/>
    </source>
</evidence>
<feature type="transmembrane region" description="Helical" evidence="6">
    <location>
        <begin position="38"/>
        <end position="59"/>
    </location>
</feature>